<protein>
    <submittedName>
        <fullName evidence="1">Uncharacterized protein</fullName>
    </submittedName>
</protein>
<dbReference type="EMBL" id="OX460343">
    <property type="protein sequence ID" value="CAI9181088.1"/>
    <property type="molecule type" value="Genomic_DNA"/>
</dbReference>
<gene>
    <name evidence="1" type="ORF">MRATA1EN1_LOCUS30050</name>
</gene>
<sequence length="238" mass="25710">MLVYWGGEDCGNKGLLISYSNGELRMGLEGTGCLLLTILTALRMHNIGLFPQFLPLHPWPPYPTRALPSLETEPLSSLLPLSPSFLLAFEASLSLFSVLSSFSLCAPPPPNSPLEFPEGSGSSCQMLNPGLSCFLGEGRRLVSRQAPLLLGDGGLRARPYQVSLSALGLLVEREKEGFGLLPCPSPLCGIVFPTLVLIFLPIAIFPNNPCREYVPSRSRRASLRPALVGDGTVLLYRC</sequence>
<evidence type="ECO:0000313" key="2">
    <source>
        <dbReference type="Proteomes" id="UP001176941"/>
    </source>
</evidence>
<name>A0ABN9A498_RANTA</name>
<proteinExistence type="predicted"/>
<keyword evidence="2" id="KW-1185">Reference proteome</keyword>
<dbReference type="Proteomes" id="UP001176941">
    <property type="component" value="Chromosome X"/>
</dbReference>
<organism evidence="1 2">
    <name type="scientific">Rangifer tarandus platyrhynchus</name>
    <name type="common">Svalbard reindeer</name>
    <dbReference type="NCBI Taxonomy" id="3082113"/>
    <lineage>
        <taxon>Eukaryota</taxon>
        <taxon>Metazoa</taxon>
        <taxon>Chordata</taxon>
        <taxon>Craniata</taxon>
        <taxon>Vertebrata</taxon>
        <taxon>Euteleostomi</taxon>
        <taxon>Mammalia</taxon>
        <taxon>Eutheria</taxon>
        <taxon>Laurasiatheria</taxon>
        <taxon>Artiodactyla</taxon>
        <taxon>Ruminantia</taxon>
        <taxon>Pecora</taxon>
        <taxon>Cervidae</taxon>
        <taxon>Odocoileinae</taxon>
        <taxon>Rangifer</taxon>
    </lineage>
</organism>
<evidence type="ECO:0000313" key="1">
    <source>
        <dbReference type="EMBL" id="CAI9181088.1"/>
    </source>
</evidence>
<accession>A0ABN9A498</accession>
<reference evidence="1" key="1">
    <citation type="submission" date="2023-04" db="EMBL/GenBank/DDBJ databases">
        <authorList>
            <consortium name="ELIXIR-Norway"/>
        </authorList>
    </citation>
    <scope>NUCLEOTIDE SEQUENCE [LARGE SCALE GENOMIC DNA]</scope>
</reference>